<dbReference type="CDD" id="cd23127">
    <property type="entry name" value="RING-HC_BAH1-like"/>
    <property type="match status" value="1"/>
</dbReference>
<proteinExistence type="predicted"/>
<dbReference type="SUPFAM" id="SSF57850">
    <property type="entry name" value="RING/U-box"/>
    <property type="match status" value="1"/>
</dbReference>
<evidence type="ECO:0000256" key="1">
    <source>
        <dbReference type="ARBA" id="ARBA00022723"/>
    </source>
</evidence>
<name>A0AAV8Q573_ENSVE</name>
<dbReference type="Proteomes" id="UP001222027">
    <property type="component" value="Unassembled WGS sequence"/>
</dbReference>
<dbReference type="InterPro" id="IPR033326">
    <property type="entry name" value="BAH1"/>
</dbReference>
<keyword evidence="7" id="KW-1185">Reference proteome</keyword>
<sequence>MLSGTKQRYDTSFDQKPIEENIRILHGPRGDRSAGKIKRSCHDPEKNLLITLQHPCIPLLPHTNQKMVPFLCSMKGRSFATGWRRRDEVLQEIRGVHAGEEGKGAACPWIEAAEENTEEVWERIPVPASEARWGREQICWQLCRLSVRERSDLFFVPIDEIFLIRADYSEDDELVDETSSRCRFNPAPLVCDGTFFPSLLKEMSAVVVCFNQRSQKLLKLHLASGFWKFILWLRGKSPNNDGSLTQEGKDLVAYAIINSIAMRKILKKYDKVHYSKQGQAFRSKAPTITELYNDCSLTFDDDGKPTLSCGLFDSMQIEIDLTCSICLDTIFDPVALTCGHLFCYMCCCAAASVTIVDGLKAADPKAKCPLCRQEGVNAGAMHLVELKILLSQSCSEYWEKRCQTERVERVRQAKEHWQSVCREFMGM</sequence>
<dbReference type="Gene3D" id="3.30.40.10">
    <property type="entry name" value="Zinc/RING finger domain, C3HC4 (zinc finger)"/>
    <property type="match status" value="1"/>
</dbReference>
<dbReference type="SMART" id="SM00184">
    <property type="entry name" value="RING"/>
    <property type="match status" value="1"/>
</dbReference>
<gene>
    <name evidence="6" type="ORF">OPV22_030098</name>
</gene>
<dbReference type="Pfam" id="PF00097">
    <property type="entry name" value="zf-C3HC4"/>
    <property type="match status" value="1"/>
</dbReference>
<dbReference type="InterPro" id="IPR001841">
    <property type="entry name" value="Znf_RING"/>
</dbReference>
<dbReference type="PANTHER" id="PTHR46764">
    <property type="entry name" value="E3 UBIQUITIN-PROTEIN LIGASE BAH1"/>
    <property type="match status" value="1"/>
</dbReference>
<evidence type="ECO:0000313" key="6">
    <source>
        <dbReference type="EMBL" id="KAJ8467546.1"/>
    </source>
</evidence>
<evidence type="ECO:0000256" key="2">
    <source>
        <dbReference type="ARBA" id="ARBA00022771"/>
    </source>
</evidence>
<dbReference type="PROSITE" id="PS50089">
    <property type="entry name" value="ZF_RING_2"/>
    <property type="match status" value="1"/>
</dbReference>
<dbReference type="InterPro" id="IPR018957">
    <property type="entry name" value="Znf_C3HC4_RING-type"/>
</dbReference>
<evidence type="ECO:0000256" key="3">
    <source>
        <dbReference type="ARBA" id="ARBA00022833"/>
    </source>
</evidence>
<reference evidence="6 7" key="1">
    <citation type="submission" date="2022-12" db="EMBL/GenBank/DDBJ databases">
        <title>Chromosome-scale assembly of the Ensete ventricosum genome.</title>
        <authorList>
            <person name="Dussert Y."/>
            <person name="Stocks J."/>
            <person name="Wendawek A."/>
            <person name="Woldeyes F."/>
            <person name="Nichols R.A."/>
            <person name="Borrell J.S."/>
        </authorList>
    </citation>
    <scope>NUCLEOTIDE SEQUENCE [LARGE SCALE GENOMIC DNA]</scope>
    <source>
        <strain evidence="7">cv. Maze</strain>
        <tissue evidence="6">Seeds</tissue>
    </source>
</reference>
<accession>A0AAV8Q573</accession>
<dbReference type="AlphaFoldDB" id="A0AAV8Q573"/>
<dbReference type="InterPro" id="IPR013083">
    <property type="entry name" value="Znf_RING/FYVE/PHD"/>
</dbReference>
<keyword evidence="2 4" id="KW-0863">Zinc-finger</keyword>
<dbReference type="GO" id="GO:0008270">
    <property type="term" value="F:zinc ion binding"/>
    <property type="evidence" value="ECO:0007669"/>
    <property type="project" value="UniProtKB-KW"/>
</dbReference>
<evidence type="ECO:0000256" key="4">
    <source>
        <dbReference type="PROSITE-ProRule" id="PRU00175"/>
    </source>
</evidence>
<feature type="domain" description="RING-type" evidence="5">
    <location>
        <begin position="323"/>
        <end position="372"/>
    </location>
</feature>
<keyword evidence="3" id="KW-0862">Zinc</keyword>
<evidence type="ECO:0000259" key="5">
    <source>
        <dbReference type="PROSITE" id="PS50089"/>
    </source>
</evidence>
<evidence type="ECO:0000313" key="7">
    <source>
        <dbReference type="Proteomes" id="UP001222027"/>
    </source>
</evidence>
<protein>
    <recommendedName>
        <fullName evidence="5">RING-type domain-containing protein</fullName>
    </recommendedName>
</protein>
<dbReference type="EMBL" id="JAQQAF010000008">
    <property type="protein sequence ID" value="KAJ8467546.1"/>
    <property type="molecule type" value="Genomic_DNA"/>
</dbReference>
<keyword evidence="1" id="KW-0479">Metal-binding</keyword>
<dbReference type="PANTHER" id="PTHR46764:SF1">
    <property type="entry name" value="E3 UBIQUITIN-PROTEIN LIGASE NLA"/>
    <property type="match status" value="1"/>
</dbReference>
<organism evidence="6 7">
    <name type="scientific">Ensete ventricosum</name>
    <name type="common">Abyssinian banana</name>
    <name type="synonym">Musa ensete</name>
    <dbReference type="NCBI Taxonomy" id="4639"/>
    <lineage>
        <taxon>Eukaryota</taxon>
        <taxon>Viridiplantae</taxon>
        <taxon>Streptophyta</taxon>
        <taxon>Embryophyta</taxon>
        <taxon>Tracheophyta</taxon>
        <taxon>Spermatophyta</taxon>
        <taxon>Magnoliopsida</taxon>
        <taxon>Liliopsida</taxon>
        <taxon>Zingiberales</taxon>
        <taxon>Musaceae</taxon>
        <taxon>Ensete</taxon>
    </lineage>
</organism>
<comment type="caution">
    <text evidence="6">The sequence shown here is derived from an EMBL/GenBank/DDBJ whole genome shotgun (WGS) entry which is preliminary data.</text>
</comment>